<keyword evidence="3" id="KW-1185">Reference proteome</keyword>
<feature type="chain" id="PRO_5046777710" evidence="1">
    <location>
        <begin position="28"/>
        <end position="170"/>
    </location>
</feature>
<sequence length="170" mass="19390">MPTMFIASTTLTTALLLSTTLCSTLDALPQVTFDYPKRWWYTTKETPLSNASIIVVGKSWQQSRPVINFVTTPYTCSDKEYLDNSLEEITIFPYTKDASYLGTMEVSSETVHLFSCDVENNEEETRYIQGILLKDGYAHHLTVSAAKEEFLKYIEVFNQAFLSLKVVRSR</sequence>
<feature type="signal peptide" evidence="1">
    <location>
        <begin position="1"/>
        <end position="27"/>
    </location>
</feature>
<gene>
    <name evidence="2" type="ORF">JYU14_02315</name>
</gene>
<accession>A0ABS3ARZ7</accession>
<evidence type="ECO:0000313" key="2">
    <source>
        <dbReference type="EMBL" id="MBN4066897.1"/>
    </source>
</evidence>
<evidence type="ECO:0000256" key="1">
    <source>
        <dbReference type="SAM" id="SignalP"/>
    </source>
</evidence>
<protein>
    <submittedName>
        <fullName evidence="2">Uncharacterized protein</fullName>
    </submittedName>
</protein>
<keyword evidence="1" id="KW-0732">Signal</keyword>
<dbReference type="EMBL" id="JAFITR010000036">
    <property type="protein sequence ID" value="MBN4066897.1"/>
    <property type="molecule type" value="Genomic_DNA"/>
</dbReference>
<dbReference type="Proteomes" id="UP000722121">
    <property type="component" value="Unassembled WGS sequence"/>
</dbReference>
<proteinExistence type="predicted"/>
<evidence type="ECO:0000313" key="3">
    <source>
        <dbReference type="Proteomes" id="UP000722121"/>
    </source>
</evidence>
<comment type="caution">
    <text evidence="2">The sequence shown here is derived from an EMBL/GenBank/DDBJ whole genome shotgun (WGS) entry which is preliminary data.</text>
</comment>
<organism evidence="2 3">
    <name type="scientific">Simkania negevensis</name>
    <dbReference type="NCBI Taxonomy" id="83561"/>
    <lineage>
        <taxon>Bacteria</taxon>
        <taxon>Pseudomonadati</taxon>
        <taxon>Chlamydiota</taxon>
        <taxon>Chlamydiia</taxon>
        <taxon>Parachlamydiales</taxon>
        <taxon>Simkaniaceae</taxon>
        <taxon>Simkania</taxon>
    </lineage>
</organism>
<reference evidence="2 3" key="1">
    <citation type="submission" date="2021-02" db="EMBL/GenBank/DDBJ databases">
        <title>Activity-based single-cell genomes from oceanic crustal fluid captures similar information to metagenomic and metatranscriptomic surveys with orders of magnitude less sampling.</title>
        <authorList>
            <person name="D'Angelo T.S."/>
            <person name="Orcutt B.N."/>
        </authorList>
    </citation>
    <scope>NUCLEOTIDE SEQUENCE [LARGE SCALE GENOMIC DNA]</scope>
    <source>
        <strain evidence="2">AH-315-G07</strain>
    </source>
</reference>
<name>A0ABS3ARZ7_9BACT</name>